<accession>A0A518KBM9</accession>
<evidence type="ECO:0000313" key="3">
    <source>
        <dbReference type="Proteomes" id="UP000316426"/>
    </source>
</evidence>
<keyword evidence="1" id="KW-1133">Transmembrane helix</keyword>
<dbReference type="KEGG" id="bmei:Spa11_34030"/>
<keyword evidence="1" id="KW-0812">Transmembrane</keyword>
<reference evidence="2 3" key="1">
    <citation type="submission" date="2019-02" db="EMBL/GenBank/DDBJ databases">
        <title>Deep-cultivation of Planctomycetes and their phenomic and genomic characterization uncovers novel biology.</title>
        <authorList>
            <person name="Wiegand S."/>
            <person name="Jogler M."/>
            <person name="Boedeker C."/>
            <person name="Pinto D."/>
            <person name="Vollmers J."/>
            <person name="Rivas-Marin E."/>
            <person name="Kohn T."/>
            <person name="Peeters S.H."/>
            <person name="Heuer A."/>
            <person name="Rast P."/>
            <person name="Oberbeckmann S."/>
            <person name="Bunk B."/>
            <person name="Jeske O."/>
            <person name="Meyerdierks A."/>
            <person name="Storesund J.E."/>
            <person name="Kallscheuer N."/>
            <person name="Luecker S."/>
            <person name="Lage O.M."/>
            <person name="Pohl T."/>
            <person name="Merkel B.J."/>
            <person name="Hornburger P."/>
            <person name="Mueller R.-W."/>
            <person name="Bruemmer F."/>
            <person name="Labrenz M."/>
            <person name="Spormann A.M."/>
            <person name="Op den Camp H."/>
            <person name="Overmann J."/>
            <person name="Amann R."/>
            <person name="Jetten M.S.M."/>
            <person name="Mascher T."/>
            <person name="Medema M.H."/>
            <person name="Devos D.P."/>
            <person name="Kaster A.-K."/>
            <person name="Ovreas L."/>
            <person name="Rohde M."/>
            <person name="Galperin M.Y."/>
            <person name="Jogler C."/>
        </authorList>
    </citation>
    <scope>NUCLEOTIDE SEQUENCE [LARGE SCALE GENOMIC DNA]</scope>
    <source>
        <strain evidence="2 3">Spa11</strain>
    </source>
</reference>
<sequence>MSTPFRPADESIDDWGACAPGTLTGLGHSLRANRSRQATTRVATRLASVAAASVAAVAIFVLTLQPTETPAAATRINCRACNVLMPAYYQQLTQKDAGAPPIKAEEATKMTEHLHRCGGCRRKFETKYPGALASNL</sequence>
<protein>
    <submittedName>
        <fullName evidence="2">Uncharacterized protein</fullName>
    </submittedName>
</protein>
<gene>
    <name evidence="2" type="ORF">Spa11_34030</name>
</gene>
<organism evidence="2 3">
    <name type="scientific">Botrimarina mediterranea</name>
    <dbReference type="NCBI Taxonomy" id="2528022"/>
    <lineage>
        <taxon>Bacteria</taxon>
        <taxon>Pseudomonadati</taxon>
        <taxon>Planctomycetota</taxon>
        <taxon>Planctomycetia</taxon>
        <taxon>Pirellulales</taxon>
        <taxon>Lacipirellulaceae</taxon>
        <taxon>Botrimarina</taxon>
    </lineage>
</organism>
<name>A0A518KBM9_9BACT</name>
<proteinExistence type="predicted"/>
<keyword evidence="3" id="KW-1185">Reference proteome</keyword>
<keyword evidence="1" id="KW-0472">Membrane</keyword>
<feature type="transmembrane region" description="Helical" evidence="1">
    <location>
        <begin position="42"/>
        <end position="64"/>
    </location>
</feature>
<evidence type="ECO:0000256" key="1">
    <source>
        <dbReference type="SAM" id="Phobius"/>
    </source>
</evidence>
<dbReference type="RefSeq" id="WP_145114264.1">
    <property type="nucleotide sequence ID" value="NZ_CP036349.1"/>
</dbReference>
<dbReference type="AlphaFoldDB" id="A0A518KBM9"/>
<evidence type="ECO:0000313" key="2">
    <source>
        <dbReference type="EMBL" id="QDV75190.1"/>
    </source>
</evidence>
<dbReference type="Proteomes" id="UP000316426">
    <property type="component" value="Chromosome"/>
</dbReference>
<dbReference type="EMBL" id="CP036349">
    <property type="protein sequence ID" value="QDV75190.1"/>
    <property type="molecule type" value="Genomic_DNA"/>
</dbReference>